<organism evidence="3 4">
    <name type="scientific">Corynebacterium massiliense DSM 45435</name>
    <dbReference type="NCBI Taxonomy" id="1121364"/>
    <lineage>
        <taxon>Bacteria</taxon>
        <taxon>Bacillati</taxon>
        <taxon>Actinomycetota</taxon>
        <taxon>Actinomycetes</taxon>
        <taxon>Mycobacteriales</taxon>
        <taxon>Corynebacteriaceae</taxon>
        <taxon>Corynebacterium</taxon>
    </lineage>
</organism>
<evidence type="ECO:0000259" key="2">
    <source>
        <dbReference type="Pfam" id="PF04892"/>
    </source>
</evidence>
<dbReference type="InterPro" id="IPR053150">
    <property type="entry name" value="Teicoplanin_resist-assoc"/>
</dbReference>
<feature type="transmembrane region" description="Helical" evidence="1">
    <location>
        <begin position="61"/>
        <end position="82"/>
    </location>
</feature>
<keyword evidence="4" id="KW-1185">Reference proteome</keyword>
<keyword evidence="1" id="KW-1133">Transmembrane helix</keyword>
<dbReference type="RefSeq" id="WP_022863329.1">
    <property type="nucleotide sequence ID" value="NZ_ATVG01000009.1"/>
</dbReference>
<protein>
    <submittedName>
        <fullName evidence="3">VanZ like family protein</fullName>
    </submittedName>
</protein>
<gene>
    <name evidence="3" type="ORF">CMASS_10090</name>
</gene>
<sequence length="172" mass="18182">MTSAAAKPSRWSAFPILLLVGLATLGKPWLDIPGFLSGAAHRQRSLDLQLFDAFQYPTVWYLPWLNTVGNVALFLPLGALIAARYRRPVRAVGIATVVSAAVSLVIETAQFVFAIGYTDVDDLLANTVGGMLGAVLLVALPRRFARRGLWVAGAGAAVASAAVIAVMAAEHL</sequence>
<keyword evidence="1" id="KW-0472">Membrane</keyword>
<dbReference type="PANTHER" id="PTHR36834">
    <property type="entry name" value="MEMBRANE PROTEIN-RELATED"/>
    <property type="match status" value="1"/>
</dbReference>
<name>A0ABY7U9P5_9CORY</name>
<dbReference type="Proteomes" id="UP001220064">
    <property type="component" value="Chromosome"/>
</dbReference>
<feature type="transmembrane region" description="Helical" evidence="1">
    <location>
        <begin position="148"/>
        <end position="169"/>
    </location>
</feature>
<keyword evidence="1" id="KW-0812">Transmembrane</keyword>
<proteinExistence type="predicted"/>
<evidence type="ECO:0000313" key="4">
    <source>
        <dbReference type="Proteomes" id="UP001220064"/>
    </source>
</evidence>
<evidence type="ECO:0000313" key="3">
    <source>
        <dbReference type="EMBL" id="WCZ33425.1"/>
    </source>
</evidence>
<dbReference type="Pfam" id="PF04892">
    <property type="entry name" value="VanZ"/>
    <property type="match status" value="1"/>
</dbReference>
<accession>A0ABY7U9P5</accession>
<dbReference type="EMBL" id="CP063189">
    <property type="protein sequence ID" value="WCZ33425.1"/>
    <property type="molecule type" value="Genomic_DNA"/>
</dbReference>
<evidence type="ECO:0000256" key="1">
    <source>
        <dbReference type="SAM" id="Phobius"/>
    </source>
</evidence>
<reference evidence="3 4" key="1">
    <citation type="submission" date="2020-10" db="EMBL/GenBank/DDBJ databases">
        <title>Complete genome sequence of Corynebacterium massiliense DSM 45435, type strain of Corynebacterium massiliense.</title>
        <authorList>
            <person name="Busche T."/>
            <person name="Kalinowski J."/>
            <person name="Ruckert C."/>
        </authorList>
    </citation>
    <scope>NUCLEOTIDE SEQUENCE [LARGE SCALE GENOMIC DNA]</scope>
    <source>
        <strain evidence="3 4">DSM 45435</strain>
    </source>
</reference>
<dbReference type="PANTHER" id="PTHR36834:SF1">
    <property type="entry name" value="INTEGRAL MEMBRANE PROTEIN"/>
    <property type="match status" value="1"/>
</dbReference>
<feature type="transmembrane region" description="Helical" evidence="1">
    <location>
        <begin position="123"/>
        <end position="141"/>
    </location>
</feature>
<feature type="domain" description="VanZ-like" evidence="2">
    <location>
        <begin position="45"/>
        <end position="138"/>
    </location>
</feature>
<dbReference type="InterPro" id="IPR006976">
    <property type="entry name" value="VanZ-like"/>
</dbReference>
<feature type="transmembrane region" description="Helical" evidence="1">
    <location>
        <begin position="94"/>
        <end position="117"/>
    </location>
</feature>